<protein>
    <submittedName>
        <fullName evidence="2">Uncharacterized protein</fullName>
    </submittedName>
</protein>
<evidence type="ECO:0000313" key="2">
    <source>
        <dbReference type="EMBL" id="KAH8987433.1"/>
    </source>
</evidence>
<dbReference type="EMBL" id="JAKELL010000047">
    <property type="protein sequence ID" value="KAH8987433.1"/>
    <property type="molecule type" value="Genomic_DNA"/>
</dbReference>
<accession>A0AAD4LD83</accession>
<organism evidence="2 3">
    <name type="scientific">Lactarius akahatsu</name>
    <dbReference type="NCBI Taxonomy" id="416441"/>
    <lineage>
        <taxon>Eukaryota</taxon>
        <taxon>Fungi</taxon>
        <taxon>Dikarya</taxon>
        <taxon>Basidiomycota</taxon>
        <taxon>Agaricomycotina</taxon>
        <taxon>Agaricomycetes</taxon>
        <taxon>Russulales</taxon>
        <taxon>Russulaceae</taxon>
        <taxon>Lactarius</taxon>
    </lineage>
</organism>
<feature type="region of interest" description="Disordered" evidence="1">
    <location>
        <begin position="23"/>
        <end position="53"/>
    </location>
</feature>
<evidence type="ECO:0000313" key="3">
    <source>
        <dbReference type="Proteomes" id="UP001201163"/>
    </source>
</evidence>
<reference evidence="2" key="1">
    <citation type="submission" date="2022-01" db="EMBL/GenBank/DDBJ databases">
        <title>Comparative genomics reveals a dynamic genome evolution in the ectomycorrhizal milk-cap (Lactarius) mushrooms.</title>
        <authorList>
            <consortium name="DOE Joint Genome Institute"/>
            <person name="Lebreton A."/>
            <person name="Tang N."/>
            <person name="Kuo A."/>
            <person name="LaButti K."/>
            <person name="Drula E."/>
            <person name="Barry K."/>
            <person name="Clum A."/>
            <person name="Lipzen A."/>
            <person name="Mousain D."/>
            <person name="Ng V."/>
            <person name="Wang R."/>
            <person name="Wang X."/>
            <person name="Dai Y."/>
            <person name="Henrissat B."/>
            <person name="Grigoriev I.V."/>
            <person name="Guerin-Laguette A."/>
            <person name="Yu F."/>
            <person name="Martin F.M."/>
        </authorList>
    </citation>
    <scope>NUCLEOTIDE SEQUENCE</scope>
    <source>
        <strain evidence="2">QP</strain>
    </source>
</reference>
<gene>
    <name evidence="2" type="ORF">EDB92DRAFT_1948531</name>
</gene>
<dbReference type="AlphaFoldDB" id="A0AAD4LD83"/>
<keyword evidence="3" id="KW-1185">Reference proteome</keyword>
<evidence type="ECO:0000256" key="1">
    <source>
        <dbReference type="SAM" id="MobiDB-lite"/>
    </source>
</evidence>
<sequence>MNVLQTDYSNLFAAGLRVIESRSTGRGSSQSHPVHAVSPTNSNLSPSDREPEGEFAAPIEDFSKKASRFSTKLWRRVSWRREKPSSANINVVDSGAKPHQRTWRSMLPGCVGQETALDARIWDWSTGVYHATTLGEEGVERADPYLDDKVDPVDTPLPTRTAFLVALPSTAAPLWEHDFPVSLPNQHEQQRRRSLYIPPSLKETSACQWELGSASSHEESGIDDDWHQFRVEWIDFGVDGSQ</sequence>
<name>A0AAD4LD83_9AGAM</name>
<comment type="caution">
    <text evidence="2">The sequence shown here is derived from an EMBL/GenBank/DDBJ whole genome shotgun (WGS) entry which is preliminary data.</text>
</comment>
<dbReference type="Proteomes" id="UP001201163">
    <property type="component" value="Unassembled WGS sequence"/>
</dbReference>
<feature type="compositionally biased region" description="Polar residues" evidence="1">
    <location>
        <begin position="23"/>
        <end position="46"/>
    </location>
</feature>
<proteinExistence type="predicted"/>